<dbReference type="AlphaFoldDB" id="A0A1S9TPM4"/>
<evidence type="ECO:0000313" key="2">
    <source>
        <dbReference type="EMBL" id="OOR11898.1"/>
    </source>
</evidence>
<protein>
    <submittedName>
        <fullName evidence="2">Uncharacterized protein</fullName>
    </submittedName>
</protein>
<accession>A0A1S9TPM4</accession>
<dbReference type="EMBL" id="MUAJ01000011">
    <property type="protein sequence ID" value="OOR11898.1"/>
    <property type="molecule type" value="Genomic_DNA"/>
</dbReference>
<keyword evidence="1" id="KW-0812">Transmembrane</keyword>
<dbReference type="Proteomes" id="UP000190906">
    <property type="component" value="Unassembled WGS sequence"/>
</dbReference>
<proteinExistence type="predicted"/>
<keyword evidence="1" id="KW-1133">Transmembrane helix</keyword>
<comment type="caution">
    <text evidence="2">The sequence shown here is derived from an EMBL/GenBank/DDBJ whole genome shotgun (WGS) entry which is preliminary data.</text>
</comment>
<keyword evidence="1" id="KW-0472">Membrane</keyword>
<dbReference type="PANTHER" id="PTHR34351:SF2">
    <property type="entry name" value="DUF58 DOMAIN-CONTAINING PROTEIN"/>
    <property type="match status" value="1"/>
</dbReference>
<dbReference type="RefSeq" id="WP_063217544.1">
    <property type="nucleotide sequence ID" value="NZ_MUAJ01000011.1"/>
</dbReference>
<dbReference type="PANTHER" id="PTHR34351">
    <property type="entry name" value="SLR1927 PROTEIN-RELATED"/>
    <property type="match status" value="1"/>
</dbReference>
<evidence type="ECO:0000256" key="1">
    <source>
        <dbReference type="SAM" id="Phobius"/>
    </source>
</evidence>
<organism evidence="2 3">
    <name type="scientific">Bacillus cereus</name>
    <dbReference type="NCBI Taxonomy" id="1396"/>
    <lineage>
        <taxon>Bacteria</taxon>
        <taxon>Bacillati</taxon>
        <taxon>Bacillota</taxon>
        <taxon>Bacilli</taxon>
        <taxon>Bacillales</taxon>
        <taxon>Bacillaceae</taxon>
        <taxon>Bacillus</taxon>
        <taxon>Bacillus cereus group</taxon>
    </lineage>
</organism>
<reference evidence="2 3" key="1">
    <citation type="submission" date="2017-01" db="EMBL/GenBank/DDBJ databases">
        <title>Bacillus cereus isolates.</title>
        <authorList>
            <person name="Beno S.M."/>
        </authorList>
    </citation>
    <scope>NUCLEOTIDE SEQUENCE [LARGE SCALE GENOMIC DNA]</scope>
    <source>
        <strain evidence="2 3">FSL H8-0485</strain>
    </source>
</reference>
<sequence length="366" mass="42262">MNEIIKRKNPLLEPLFIGGIGVICLILFVFTNQFFIVILFLFYLLLAGFLHLYMKVVMRVKWDISQNQKRLFMNERGECVVQIINEARFPIFKATLQFRSDAQIEWETDQKMQRSHHSYQIPLQLDGRDRITIMIEGSANERGSQGWQAAELIISDPFGLLTYYLPIEHKELPEFHILPQMLKVMIPEIKTWKHGFRSAAVSPLYDETKIVGVKEYEGESFRSIHWGATAKTGVISAKKYEHTQGDRYALYVNVLGKTGYTLRTDMEYLIQVAAGVCRELISQDCSFELWINGVRGEQGVIHLKGGKHRKQLYKAMDLLSSLTEKDIPLNAHFFYQTGFRRQEAGGIPLIIGYPPEKQKGWIQIVK</sequence>
<feature type="transmembrane region" description="Helical" evidence="1">
    <location>
        <begin position="12"/>
        <end position="30"/>
    </location>
</feature>
<gene>
    <name evidence="2" type="ORF">BW897_14615</name>
</gene>
<name>A0A1S9TPM4_BACCE</name>
<feature type="transmembrane region" description="Helical" evidence="1">
    <location>
        <begin position="36"/>
        <end position="54"/>
    </location>
</feature>
<evidence type="ECO:0000313" key="3">
    <source>
        <dbReference type="Proteomes" id="UP000190906"/>
    </source>
</evidence>